<keyword evidence="3" id="KW-1185">Reference proteome</keyword>
<feature type="region of interest" description="Disordered" evidence="1">
    <location>
        <begin position="83"/>
        <end position="164"/>
    </location>
</feature>
<gene>
    <name evidence="2" type="ORF">ILUMI_05592</name>
</gene>
<protein>
    <submittedName>
        <fullName evidence="2">Uncharacterized protein</fullName>
    </submittedName>
</protein>
<comment type="caution">
    <text evidence="2">The sequence shown here is derived from an EMBL/GenBank/DDBJ whole genome shotgun (WGS) entry which is preliminary data.</text>
</comment>
<dbReference type="AlphaFoldDB" id="A0A8K0D7E7"/>
<reference evidence="2" key="1">
    <citation type="submission" date="2019-08" db="EMBL/GenBank/DDBJ databases">
        <title>The genome of the North American firefly Photinus pyralis.</title>
        <authorList>
            <consortium name="Photinus pyralis genome working group"/>
            <person name="Fallon T.R."/>
            <person name="Sander Lower S.E."/>
            <person name="Weng J.-K."/>
        </authorList>
    </citation>
    <scope>NUCLEOTIDE SEQUENCE</scope>
    <source>
        <strain evidence="2">TRF0915ILg1</strain>
        <tissue evidence="2">Whole body</tissue>
    </source>
</reference>
<dbReference type="Proteomes" id="UP000801492">
    <property type="component" value="Unassembled WGS sequence"/>
</dbReference>
<dbReference type="OrthoDB" id="6346805at2759"/>
<evidence type="ECO:0000256" key="1">
    <source>
        <dbReference type="SAM" id="MobiDB-lite"/>
    </source>
</evidence>
<evidence type="ECO:0000313" key="2">
    <source>
        <dbReference type="EMBL" id="KAF2900594.1"/>
    </source>
</evidence>
<feature type="compositionally biased region" description="Polar residues" evidence="1">
    <location>
        <begin position="139"/>
        <end position="164"/>
    </location>
</feature>
<organism evidence="2 3">
    <name type="scientific">Ignelater luminosus</name>
    <name type="common">Cucubano</name>
    <name type="synonym">Pyrophorus luminosus</name>
    <dbReference type="NCBI Taxonomy" id="2038154"/>
    <lineage>
        <taxon>Eukaryota</taxon>
        <taxon>Metazoa</taxon>
        <taxon>Ecdysozoa</taxon>
        <taxon>Arthropoda</taxon>
        <taxon>Hexapoda</taxon>
        <taxon>Insecta</taxon>
        <taxon>Pterygota</taxon>
        <taxon>Neoptera</taxon>
        <taxon>Endopterygota</taxon>
        <taxon>Coleoptera</taxon>
        <taxon>Polyphaga</taxon>
        <taxon>Elateriformia</taxon>
        <taxon>Elateroidea</taxon>
        <taxon>Elateridae</taxon>
        <taxon>Agrypninae</taxon>
        <taxon>Pyrophorini</taxon>
        <taxon>Ignelater</taxon>
    </lineage>
</organism>
<feature type="compositionally biased region" description="Basic and acidic residues" evidence="1">
    <location>
        <begin position="122"/>
        <end position="138"/>
    </location>
</feature>
<dbReference type="EMBL" id="VTPC01002095">
    <property type="protein sequence ID" value="KAF2900594.1"/>
    <property type="molecule type" value="Genomic_DNA"/>
</dbReference>
<name>A0A8K0D7E7_IGNLU</name>
<accession>A0A8K0D7E7</accession>
<proteinExistence type="predicted"/>
<evidence type="ECO:0000313" key="3">
    <source>
        <dbReference type="Proteomes" id="UP000801492"/>
    </source>
</evidence>
<sequence length="164" mass="17733">MADAGVPTNPDAEVFEVVNGNVPSKFNLQAKTEKITPFEYAFPPQGYFPGNDFQQAGLHHGPMPAFGPFPLPYYAPPMFPINGNPYGPPSAHPAEQIITHSSLPAVKGPKYSPSEQQTLPSDKIKKQVEVTKRNKHDTSTSNIPETSQKQSSSVTNVQAPSTST</sequence>